<comment type="caution">
    <text evidence="3">The sequence shown here is derived from an EMBL/GenBank/DDBJ whole genome shotgun (WGS) entry which is preliminary data.</text>
</comment>
<dbReference type="RefSeq" id="WP_307039952.1">
    <property type="nucleotide sequence ID" value="NZ_JAUSYA010000001.1"/>
</dbReference>
<dbReference type="Proteomes" id="UP001243364">
    <property type="component" value="Unassembled WGS sequence"/>
</dbReference>
<evidence type="ECO:0000259" key="1">
    <source>
        <dbReference type="Pfam" id="PF03551"/>
    </source>
</evidence>
<evidence type="ECO:0000313" key="3">
    <source>
        <dbReference type="EMBL" id="MDQ0681765.1"/>
    </source>
</evidence>
<dbReference type="Gene3D" id="6.10.140.190">
    <property type="match status" value="1"/>
</dbReference>
<feature type="domain" description="Transcription regulator PadR N-terminal" evidence="1">
    <location>
        <begin position="7"/>
        <end position="80"/>
    </location>
</feature>
<feature type="domain" description="Transcription regulator PadR C-terminal" evidence="2">
    <location>
        <begin position="93"/>
        <end position="181"/>
    </location>
</feature>
<dbReference type="PANTHER" id="PTHR43252:SF4">
    <property type="entry name" value="TRANSCRIPTIONAL REGULATORY PROTEIN"/>
    <property type="match status" value="1"/>
</dbReference>
<dbReference type="Pfam" id="PF10400">
    <property type="entry name" value="Vir_act_alpha_C"/>
    <property type="match status" value="1"/>
</dbReference>
<dbReference type="SUPFAM" id="SSF46785">
    <property type="entry name" value="Winged helix' DNA-binding domain"/>
    <property type="match status" value="1"/>
</dbReference>
<keyword evidence="4" id="KW-1185">Reference proteome</keyword>
<evidence type="ECO:0000313" key="4">
    <source>
        <dbReference type="Proteomes" id="UP001243364"/>
    </source>
</evidence>
<dbReference type="Gene3D" id="1.10.10.10">
    <property type="entry name" value="Winged helix-like DNA-binding domain superfamily/Winged helix DNA-binding domain"/>
    <property type="match status" value="1"/>
</dbReference>
<dbReference type="InterPro" id="IPR018309">
    <property type="entry name" value="Tscrpt_reg_PadR_C"/>
</dbReference>
<dbReference type="EMBL" id="JAUSYA010000001">
    <property type="protein sequence ID" value="MDQ0681765.1"/>
    <property type="molecule type" value="Genomic_DNA"/>
</dbReference>
<dbReference type="InterPro" id="IPR036388">
    <property type="entry name" value="WH-like_DNA-bd_sf"/>
</dbReference>
<accession>A0ABU0PVQ2</accession>
<protein>
    <submittedName>
        <fullName evidence="3">DNA-binding PadR family transcriptional regulator</fullName>
    </submittedName>
</protein>
<dbReference type="InterPro" id="IPR036390">
    <property type="entry name" value="WH_DNA-bd_sf"/>
</dbReference>
<gene>
    <name evidence="3" type="ORF">QFZ56_000728</name>
</gene>
<name>A0ABU0PVQ2_STRAH</name>
<dbReference type="Pfam" id="PF03551">
    <property type="entry name" value="PadR"/>
    <property type="match status" value="1"/>
</dbReference>
<sequence length="187" mass="21314">MSLKYAVLAALLEGEASGYELSKIFDVSLANFWPATPQQLYRELERLAQDGLIEARVVRQERRPDKRLFTLTGAGREDLSAFAAVPPRRPTALRDELMVKIQAMDGADPAATRELIEERMSWSRGKVERYERIRDRLLDGRTEDEYLGEAERIGPYLTLLGGIAFEETNVRWCERALELLERRTAAG</sequence>
<evidence type="ECO:0000259" key="2">
    <source>
        <dbReference type="Pfam" id="PF10400"/>
    </source>
</evidence>
<keyword evidence="3" id="KW-0238">DNA-binding</keyword>
<organism evidence="3 4">
    <name type="scientific">Streptomyces achromogenes</name>
    <dbReference type="NCBI Taxonomy" id="67255"/>
    <lineage>
        <taxon>Bacteria</taxon>
        <taxon>Bacillati</taxon>
        <taxon>Actinomycetota</taxon>
        <taxon>Actinomycetes</taxon>
        <taxon>Kitasatosporales</taxon>
        <taxon>Streptomycetaceae</taxon>
        <taxon>Streptomyces</taxon>
    </lineage>
</organism>
<dbReference type="InterPro" id="IPR005149">
    <property type="entry name" value="Tscrpt_reg_PadR_N"/>
</dbReference>
<dbReference type="GO" id="GO:0003677">
    <property type="term" value="F:DNA binding"/>
    <property type="evidence" value="ECO:0007669"/>
    <property type="project" value="UniProtKB-KW"/>
</dbReference>
<reference evidence="3 4" key="1">
    <citation type="submission" date="2023-07" db="EMBL/GenBank/DDBJ databases">
        <title>Comparative genomics of wheat-associated soil bacteria to identify genetic determinants of phenazine resistance.</title>
        <authorList>
            <person name="Mouncey N."/>
        </authorList>
    </citation>
    <scope>NUCLEOTIDE SEQUENCE [LARGE SCALE GENOMIC DNA]</scope>
    <source>
        <strain evidence="3 4">W4I19-2</strain>
    </source>
</reference>
<proteinExistence type="predicted"/>
<dbReference type="PANTHER" id="PTHR43252">
    <property type="entry name" value="TRANSCRIPTIONAL REGULATOR YQJI"/>
    <property type="match status" value="1"/>
</dbReference>